<dbReference type="InterPro" id="IPR000334">
    <property type="entry name" value="Glyco_hydro_45"/>
</dbReference>
<proteinExistence type="inferred from homology"/>
<feature type="domain" description="Glycosyl hydrolases family 45 active site" evidence="10">
    <location>
        <begin position="29"/>
        <end position="225"/>
    </location>
</feature>
<dbReference type="SUPFAM" id="SSF50685">
    <property type="entry name" value="Barwin-like endoglucanases"/>
    <property type="match status" value="1"/>
</dbReference>
<dbReference type="GO" id="GO:0030245">
    <property type="term" value="P:cellulose catabolic process"/>
    <property type="evidence" value="ECO:0007669"/>
    <property type="project" value="UniProtKB-KW"/>
</dbReference>
<dbReference type="Proteomes" id="UP000091956">
    <property type="component" value="Unassembled WGS sequence"/>
</dbReference>
<evidence type="ECO:0000256" key="9">
    <source>
        <dbReference type="SAM" id="SignalP"/>
    </source>
</evidence>
<dbReference type="PANTHER" id="PTHR39730:SF1">
    <property type="entry name" value="ENDOGLUCANASE 1"/>
    <property type="match status" value="1"/>
</dbReference>
<dbReference type="PANTHER" id="PTHR39730">
    <property type="entry name" value="ENDOGLUCANASE 1"/>
    <property type="match status" value="1"/>
</dbReference>
<feature type="chain" id="PRO_5008608652" description="cellulase" evidence="9">
    <location>
        <begin position="20"/>
        <end position="263"/>
    </location>
</feature>
<keyword evidence="6" id="KW-0119">Carbohydrate metabolism</keyword>
<feature type="signal peptide" evidence="9">
    <location>
        <begin position="1"/>
        <end position="19"/>
    </location>
</feature>
<dbReference type="RefSeq" id="XP_018129802.1">
    <property type="nucleotide sequence ID" value="XM_018276205.2"/>
</dbReference>
<dbReference type="GO" id="GO:0008810">
    <property type="term" value="F:cellulase activity"/>
    <property type="evidence" value="ECO:0007669"/>
    <property type="project" value="UniProtKB-EC"/>
</dbReference>
<comment type="similarity">
    <text evidence="2">Belongs to the glycosyl hydrolase 45 (cellulase K) family.</text>
</comment>
<accession>A0A1B8GJR7</accession>
<evidence type="ECO:0000259" key="10">
    <source>
        <dbReference type="Pfam" id="PF02015"/>
    </source>
</evidence>
<keyword evidence="5" id="KW-0136">Cellulose degradation</keyword>
<gene>
    <name evidence="11" type="ORF">VE01_06765</name>
</gene>
<dbReference type="GeneID" id="28840151"/>
<evidence type="ECO:0000256" key="7">
    <source>
        <dbReference type="ARBA" id="ARBA00023295"/>
    </source>
</evidence>
<keyword evidence="12" id="KW-1185">Reference proteome</keyword>
<keyword evidence="9" id="KW-0732">Signal</keyword>
<dbReference type="InterPro" id="IPR036908">
    <property type="entry name" value="RlpA-like_sf"/>
</dbReference>
<comment type="catalytic activity">
    <reaction evidence="1">
        <text>Endohydrolysis of (1-&gt;4)-beta-D-glucosidic linkages in cellulose, lichenin and cereal beta-D-glucans.</text>
        <dbReference type="EC" id="3.2.1.4"/>
    </reaction>
</comment>
<evidence type="ECO:0000313" key="11">
    <source>
        <dbReference type="EMBL" id="OBT96069.1"/>
    </source>
</evidence>
<sequence length="263" mass="28313">MSKHIILSLLLLLPSLTSASYPTSGPAITDRYWDCCKPSCGWKGKASFNSPVFSCDSNNTHLSDFDAGTGCNGGNAFLCADQSPWAVNDTFSYGFAGASFPGYVEDAWCGACYQLDFTSGEVKGKRMVIQVHNTGYDVHTANRFALAIPGGNTSYAAACALQYGVSNTVFGEADVGLITASQCDKLPKALQAPCHWRFNWFLDAQRPTANFTRVECPAVLTNRTGTIRDDDKTFVTQSSAQKSVYSPYLLAGFLALLSGIVLI</sequence>
<organism evidence="11 12">
    <name type="scientific">Pseudogymnoascus verrucosus</name>
    <dbReference type="NCBI Taxonomy" id="342668"/>
    <lineage>
        <taxon>Eukaryota</taxon>
        <taxon>Fungi</taxon>
        <taxon>Dikarya</taxon>
        <taxon>Ascomycota</taxon>
        <taxon>Pezizomycotina</taxon>
        <taxon>Leotiomycetes</taxon>
        <taxon>Thelebolales</taxon>
        <taxon>Thelebolaceae</taxon>
        <taxon>Pseudogymnoascus</taxon>
    </lineage>
</organism>
<protein>
    <recommendedName>
        <fullName evidence="3">cellulase</fullName>
        <ecNumber evidence="3">3.2.1.4</ecNumber>
    </recommendedName>
</protein>
<dbReference type="Gene3D" id="2.40.40.10">
    <property type="entry name" value="RlpA-like domain"/>
    <property type="match status" value="1"/>
</dbReference>
<dbReference type="EMBL" id="KV460231">
    <property type="protein sequence ID" value="OBT96069.1"/>
    <property type="molecule type" value="Genomic_DNA"/>
</dbReference>
<evidence type="ECO:0000313" key="12">
    <source>
        <dbReference type="Proteomes" id="UP000091956"/>
    </source>
</evidence>
<keyword evidence="7" id="KW-0326">Glycosidase</keyword>
<evidence type="ECO:0000256" key="3">
    <source>
        <dbReference type="ARBA" id="ARBA00012601"/>
    </source>
</evidence>
<dbReference type="EC" id="3.2.1.4" evidence="3"/>
<evidence type="ECO:0000256" key="5">
    <source>
        <dbReference type="ARBA" id="ARBA00023001"/>
    </source>
</evidence>
<dbReference type="Pfam" id="PF02015">
    <property type="entry name" value="Glyco_hydro_45"/>
    <property type="match status" value="1"/>
</dbReference>
<keyword evidence="8" id="KW-0624">Polysaccharide degradation</keyword>
<name>A0A1B8GJR7_9PEZI</name>
<reference evidence="11 12" key="1">
    <citation type="submission" date="2016-03" db="EMBL/GenBank/DDBJ databases">
        <title>Comparative genomics of Pseudogymnoascus destructans, the fungus causing white-nose syndrome of bats.</title>
        <authorList>
            <person name="Palmer J.M."/>
            <person name="Drees K.P."/>
            <person name="Foster J.T."/>
            <person name="Lindner D.L."/>
        </authorList>
    </citation>
    <scope>NUCLEOTIDE SEQUENCE [LARGE SCALE GENOMIC DNA]</scope>
    <source>
        <strain evidence="11 12">UAMH 10579</strain>
    </source>
</reference>
<evidence type="ECO:0000256" key="2">
    <source>
        <dbReference type="ARBA" id="ARBA00007793"/>
    </source>
</evidence>
<evidence type="ECO:0000256" key="8">
    <source>
        <dbReference type="ARBA" id="ARBA00023326"/>
    </source>
</evidence>
<dbReference type="OrthoDB" id="10035502at2759"/>
<dbReference type="InterPro" id="IPR052288">
    <property type="entry name" value="GH45_Enzymes"/>
</dbReference>
<keyword evidence="4" id="KW-0378">Hydrolase</keyword>
<dbReference type="STRING" id="342668.A0A1B8GJR7"/>
<evidence type="ECO:0000256" key="4">
    <source>
        <dbReference type="ARBA" id="ARBA00022801"/>
    </source>
</evidence>
<dbReference type="AlphaFoldDB" id="A0A1B8GJR7"/>
<reference evidence="12" key="2">
    <citation type="journal article" date="2018" name="Nat. Commun.">
        <title>Extreme sensitivity to ultraviolet light in the fungal pathogen causing white-nose syndrome of bats.</title>
        <authorList>
            <person name="Palmer J.M."/>
            <person name="Drees K.P."/>
            <person name="Foster J.T."/>
            <person name="Lindner D.L."/>
        </authorList>
    </citation>
    <scope>NUCLEOTIDE SEQUENCE [LARGE SCALE GENOMIC DNA]</scope>
    <source>
        <strain evidence="12">UAMH 10579</strain>
    </source>
</reference>
<evidence type="ECO:0000256" key="1">
    <source>
        <dbReference type="ARBA" id="ARBA00000966"/>
    </source>
</evidence>
<evidence type="ECO:0000256" key="6">
    <source>
        <dbReference type="ARBA" id="ARBA00023277"/>
    </source>
</evidence>